<accession>A0A8T0HRK2</accession>
<evidence type="ECO:0000313" key="2">
    <source>
        <dbReference type="EMBL" id="KAG0573399.1"/>
    </source>
</evidence>
<name>A0A8T0HRK2_CERPU</name>
<keyword evidence="1" id="KW-0732">Signal</keyword>
<sequence length="92" mass="10966">MEFFFCLNRGRVIFFKLLFNFTGALRSMAPTSEWLAPYVLVRNRNFFLDPCPPLLWFAIFRQSKVNCIQEENTCTAHSLNEHYMFGAPLHWR</sequence>
<proteinExistence type="predicted"/>
<evidence type="ECO:0008006" key="4">
    <source>
        <dbReference type="Google" id="ProtNLM"/>
    </source>
</evidence>
<protein>
    <recommendedName>
        <fullName evidence="4">Secreted protein</fullName>
    </recommendedName>
</protein>
<comment type="caution">
    <text evidence="2">The sequence shown here is derived from an EMBL/GenBank/DDBJ whole genome shotgun (WGS) entry which is preliminary data.</text>
</comment>
<evidence type="ECO:0000256" key="1">
    <source>
        <dbReference type="SAM" id="SignalP"/>
    </source>
</evidence>
<dbReference type="Proteomes" id="UP000822688">
    <property type="component" value="Chromosome V"/>
</dbReference>
<organism evidence="2 3">
    <name type="scientific">Ceratodon purpureus</name>
    <name type="common">Fire moss</name>
    <name type="synonym">Dicranum purpureum</name>
    <dbReference type="NCBI Taxonomy" id="3225"/>
    <lineage>
        <taxon>Eukaryota</taxon>
        <taxon>Viridiplantae</taxon>
        <taxon>Streptophyta</taxon>
        <taxon>Embryophyta</taxon>
        <taxon>Bryophyta</taxon>
        <taxon>Bryophytina</taxon>
        <taxon>Bryopsida</taxon>
        <taxon>Dicranidae</taxon>
        <taxon>Pseudoditrichales</taxon>
        <taxon>Ditrichaceae</taxon>
        <taxon>Ceratodon</taxon>
    </lineage>
</organism>
<evidence type="ECO:0000313" key="3">
    <source>
        <dbReference type="Proteomes" id="UP000822688"/>
    </source>
</evidence>
<feature type="chain" id="PRO_5035897142" description="Secreted protein" evidence="1">
    <location>
        <begin position="25"/>
        <end position="92"/>
    </location>
</feature>
<reference evidence="2" key="1">
    <citation type="submission" date="2020-06" db="EMBL/GenBank/DDBJ databases">
        <title>WGS assembly of Ceratodon purpureus strain R40.</title>
        <authorList>
            <person name="Carey S.B."/>
            <person name="Jenkins J."/>
            <person name="Shu S."/>
            <person name="Lovell J.T."/>
            <person name="Sreedasyam A."/>
            <person name="Maumus F."/>
            <person name="Tiley G.P."/>
            <person name="Fernandez-Pozo N."/>
            <person name="Barry K."/>
            <person name="Chen C."/>
            <person name="Wang M."/>
            <person name="Lipzen A."/>
            <person name="Daum C."/>
            <person name="Saski C.A."/>
            <person name="Payton A.C."/>
            <person name="Mcbreen J.C."/>
            <person name="Conrad R.E."/>
            <person name="Kollar L.M."/>
            <person name="Olsson S."/>
            <person name="Huttunen S."/>
            <person name="Landis J.B."/>
            <person name="Wickett N.J."/>
            <person name="Johnson M.G."/>
            <person name="Rensing S.A."/>
            <person name="Grimwood J."/>
            <person name="Schmutz J."/>
            <person name="Mcdaniel S.F."/>
        </authorList>
    </citation>
    <scope>NUCLEOTIDE SEQUENCE</scope>
    <source>
        <strain evidence="2">R40</strain>
    </source>
</reference>
<dbReference type="EMBL" id="CM026426">
    <property type="protein sequence ID" value="KAG0573399.1"/>
    <property type="molecule type" value="Genomic_DNA"/>
</dbReference>
<feature type="signal peptide" evidence="1">
    <location>
        <begin position="1"/>
        <end position="24"/>
    </location>
</feature>
<keyword evidence="3" id="KW-1185">Reference proteome</keyword>
<dbReference type="AlphaFoldDB" id="A0A8T0HRK2"/>
<gene>
    <name evidence="2" type="ORF">KC19_VG175400</name>
</gene>